<gene>
    <name evidence="2" type="ORF">Vretifemale_2810</name>
    <name evidence="3" type="ORF">Vretimale_4251</name>
</gene>
<dbReference type="AlphaFoldDB" id="A0A8J4C0R2"/>
<dbReference type="EMBL" id="BNCQ01000006">
    <property type="protein sequence ID" value="GIL98932.1"/>
    <property type="molecule type" value="Genomic_DNA"/>
</dbReference>
<feature type="compositionally biased region" description="Polar residues" evidence="1">
    <location>
        <begin position="54"/>
        <end position="64"/>
    </location>
</feature>
<feature type="region of interest" description="Disordered" evidence="1">
    <location>
        <begin position="168"/>
        <end position="205"/>
    </location>
</feature>
<feature type="region of interest" description="Disordered" evidence="1">
    <location>
        <begin position="237"/>
        <end position="264"/>
    </location>
</feature>
<feature type="compositionally biased region" description="Low complexity" evidence="1">
    <location>
        <begin position="251"/>
        <end position="262"/>
    </location>
</feature>
<feature type="compositionally biased region" description="Pro residues" evidence="1">
    <location>
        <begin position="403"/>
        <end position="412"/>
    </location>
</feature>
<feature type="compositionally biased region" description="Gly residues" evidence="1">
    <location>
        <begin position="650"/>
        <end position="661"/>
    </location>
</feature>
<dbReference type="Proteomes" id="UP000747110">
    <property type="component" value="Unassembled WGS sequence"/>
</dbReference>
<feature type="compositionally biased region" description="Gly residues" evidence="1">
    <location>
        <begin position="468"/>
        <end position="477"/>
    </location>
</feature>
<evidence type="ECO:0000313" key="4">
    <source>
        <dbReference type="Proteomes" id="UP000747110"/>
    </source>
</evidence>
<dbReference type="EMBL" id="BNCP01000004">
    <property type="protein sequence ID" value="GIL72446.1"/>
    <property type="molecule type" value="Genomic_DNA"/>
</dbReference>
<accession>A0A8J4C0R2</accession>
<proteinExistence type="predicted"/>
<feature type="compositionally biased region" description="Low complexity" evidence="1">
    <location>
        <begin position="575"/>
        <end position="588"/>
    </location>
</feature>
<evidence type="ECO:0000256" key="1">
    <source>
        <dbReference type="SAM" id="MobiDB-lite"/>
    </source>
</evidence>
<dbReference type="Proteomes" id="UP000722791">
    <property type="component" value="Unassembled WGS sequence"/>
</dbReference>
<organism evidence="2 4">
    <name type="scientific">Volvox reticuliferus</name>
    <dbReference type="NCBI Taxonomy" id="1737510"/>
    <lineage>
        <taxon>Eukaryota</taxon>
        <taxon>Viridiplantae</taxon>
        <taxon>Chlorophyta</taxon>
        <taxon>core chlorophytes</taxon>
        <taxon>Chlorophyceae</taxon>
        <taxon>CS clade</taxon>
        <taxon>Chlamydomonadales</taxon>
        <taxon>Volvocaceae</taxon>
        <taxon>Volvox</taxon>
    </lineage>
</organism>
<feature type="region of interest" description="Disordered" evidence="1">
    <location>
        <begin position="1"/>
        <end position="67"/>
    </location>
</feature>
<feature type="compositionally biased region" description="Polar residues" evidence="1">
    <location>
        <begin position="618"/>
        <end position="627"/>
    </location>
</feature>
<sequence length="728" mass="72482">MSQGRWVASAELEGPGVQPQAGEQGRGVGSVQPERGLERTLLGKGSFTHADFMGTSQQLNSPSTRKGETLDIITGRETISSRPVTVRPSSNYGGGSGPPVVTTHNTARGLSRPSAPPASYGSMLSPRTHHSTSYGSYRDVAVAAAQHGLSAYAQSAAAAAAAMIRGHTPRSGGGTAAVATPGRPPPAPRPTQHSAPTPMASAIPNGPAAEFLPSCSGAPPNIGSVSASRGLSFLPSRCSAPSPNSPGRGDVSASATSGAVTSHRSGGDVAMVTVTYNDVWWRGAFEGSVEPDDSLVAPPGGGGLSVGGAGAIRVMSPGWGAAPPSVYEADGRPGTRGGGPLFDIEGRPTTRNGQRPPSRALLNLAQNRPPAHVAPLGGQGWAGLFAGGCGTGSGEALFSSTASPPPPPPPFSTSPRAPSAGTSISWSGDAAEPPGSHRRQLVPLTPPIPGSAAAARLSSPQARAFGNGSSGVAGLGGVLTSLAPASHPVGPASVISPHSPQVLQPPVTSPPQRLASAGGTAWGVGSSSSSSSSSSNSLAASGGGGGTRAQLTSKLSSIAEVPGSPVLLPLPPQPQQKKQPSKSSAASARVADGVGGRKAPREREAGGFLTVVGDGADAQQSPFSPSMFSEEGLIDDSRRSNMDQDSGSCGHDGGGVSGGGNMTVTGTISGNGRARLRRSSSNILTGGAGTSSYLRGHGSLTPDLTGWLQGPSESASQTDETPSNRPRR</sequence>
<name>A0A8J4C0R2_9CHLO</name>
<dbReference type="OrthoDB" id="547652at2759"/>
<feature type="region of interest" description="Disordered" evidence="1">
    <location>
        <begin position="396"/>
        <end position="728"/>
    </location>
</feature>
<feature type="compositionally biased region" description="Polar residues" evidence="1">
    <location>
        <begin position="711"/>
        <end position="728"/>
    </location>
</feature>
<feature type="compositionally biased region" description="Low complexity" evidence="1">
    <location>
        <begin position="515"/>
        <end position="540"/>
    </location>
</feature>
<protein>
    <submittedName>
        <fullName evidence="2">Uncharacterized protein</fullName>
    </submittedName>
</protein>
<reference evidence="2" key="1">
    <citation type="journal article" date="2021" name="Proc. Natl. Acad. Sci. U.S.A.">
        <title>Three genomes in the algal genus Volvox reveal the fate of a haploid sex-determining region after a transition to homothallism.</title>
        <authorList>
            <person name="Yamamoto K."/>
            <person name="Hamaji T."/>
            <person name="Kawai-Toyooka H."/>
            <person name="Matsuzaki R."/>
            <person name="Takahashi F."/>
            <person name="Nishimura Y."/>
            <person name="Kawachi M."/>
            <person name="Noguchi H."/>
            <person name="Minakuchi Y."/>
            <person name="Umen J.G."/>
            <person name="Toyoda A."/>
            <person name="Nozaki H."/>
        </authorList>
    </citation>
    <scope>NUCLEOTIDE SEQUENCE</scope>
    <source>
        <strain evidence="3">NIES-3785</strain>
        <strain evidence="2">NIES-3786</strain>
    </source>
</reference>
<comment type="caution">
    <text evidence="2">The sequence shown here is derived from an EMBL/GenBank/DDBJ whole genome shotgun (WGS) entry which is preliminary data.</text>
</comment>
<evidence type="ECO:0000313" key="2">
    <source>
        <dbReference type="EMBL" id="GIL72446.1"/>
    </source>
</evidence>
<feature type="region of interest" description="Disordered" evidence="1">
    <location>
        <begin position="325"/>
        <end position="357"/>
    </location>
</feature>
<evidence type="ECO:0000313" key="3">
    <source>
        <dbReference type="EMBL" id="GIL98932.1"/>
    </source>
</evidence>
<keyword evidence="4" id="KW-1185">Reference proteome</keyword>
<feature type="region of interest" description="Disordered" evidence="1">
    <location>
        <begin position="106"/>
        <end position="130"/>
    </location>
</feature>